<comment type="caution">
    <text evidence="1">The sequence shown here is derived from an EMBL/GenBank/DDBJ whole genome shotgun (WGS) entry which is preliminary data.</text>
</comment>
<dbReference type="EMBL" id="AHOM02000001">
    <property type="protein sequence ID" value="EJZ43765.1"/>
    <property type="molecule type" value="Genomic_DNA"/>
</dbReference>
<reference evidence="1 2" key="1">
    <citation type="submission" date="2012-08" db="EMBL/GenBank/DDBJ databases">
        <authorList>
            <person name="Harkins D.M."/>
            <person name="Durkin A.S."/>
            <person name="Selengut J.D."/>
            <person name="Sanka R."/>
            <person name="DePew J."/>
            <person name="Purushe J."/>
            <person name="Matthias M.A."/>
            <person name="Vinetz J.M."/>
            <person name="Sutton G.G."/>
            <person name="Nelson W.C."/>
            <person name="Fouts D.E."/>
        </authorList>
    </citation>
    <scope>NUCLEOTIDE SEQUENCE [LARGE SCALE GENOMIC DNA]</scope>
    <source>
        <strain evidence="1 2">MMD4847</strain>
    </source>
</reference>
<gene>
    <name evidence="1" type="ORF">LEP1GSC178_2031</name>
</gene>
<organism evidence="1 2">
    <name type="scientific">Leptospira licerasiae str. MMD4847</name>
    <dbReference type="NCBI Taxonomy" id="1049971"/>
    <lineage>
        <taxon>Bacteria</taxon>
        <taxon>Pseudomonadati</taxon>
        <taxon>Spirochaetota</taxon>
        <taxon>Spirochaetia</taxon>
        <taxon>Leptospirales</taxon>
        <taxon>Leptospiraceae</taxon>
        <taxon>Leptospira</taxon>
    </lineage>
</organism>
<evidence type="ECO:0000313" key="1">
    <source>
        <dbReference type="EMBL" id="EJZ43765.1"/>
    </source>
</evidence>
<dbReference type="RefSeq" id="WP_008588742.1">
    <property type="nucleotide sequence ID" value="NZ_AHOM02000001.1"/>
</dbReference>
<proteinExistence type="predicted"/>
<dbReference type="Proteomes" id="UP000018720">
    <property type="component" value="Unassembled WGS sequence"/>
</dbReference>
<evidence type="ECO:0008006" key="3">
    <source>
        <dbReference type="Google" id="ProtNLM"/>
    </source>
</evidence>
<name>A0ABN0HDU9_9LEPT</name>
<keyword evidence="2" id="KW-1185">Reference proteome</keyword>
<evidence type="ECO:0000313" key="2">
    <source>
        <dbReference type="Proteomes" id="UP000018720"/>
    </source>
</evidence>
<accession>A0ABN0HDU9</accession>
<sequence length="342" mass="40733">MITYLFGAGASYNALPLANQMPSDIANLIEKLLTQGYASSDEENQGYRIADVFKEYVANTRSMLDEIRRSEYQTIDDYAYDKAQSGSDINYIRAIISIYLMIKQIVEPSTYEFRYRRFLQKLLTKEEYNKDIRLNLLTWNYDSQIELSYKKIHSYSWMRDIHEKLNIFPLINQFGQEIDNYSIKDLNVFYLNGFSGLHQSNFSGKLEYISIKDYLIPGDLKSVFSNLMYFYARYKEKILLSPIIRFGWEEEEFNRKMFNHILEAVKDTRKLIFIGYSYPDTNRRIDRLLIDNMNKLERIIIQEPSLDSYKLTEFKLKEFFPDLRIVNLNQVNDFYIPDELLI</sequence>
<protein>
    <recommendedName>
        <fullName evidence="3">SIR2-like domain-containing protein</fullName>
    </recommendedName>
</protein>